<gene>
    <name evidence="3" type="ORF">PMAYCL1PPCAC_18680</name>
</gene>
<dbReference type="Gene3D" id="3.30.710.10">
    <property type="entry name" value="Potassium Channel Kv1.1, Chain A"/>
    <property type="match status" value="1"/>
</dbReference>
<evidence type="ECO:0000313" key="3">
    <source>
        <dbReference type="EMBL" id="GMR48485.1"/>
    </source>
</evidence>
<dbReference type="CDD" id="cd18186">
    <property type="entry name" value="BTB_POZ_ZBTB_KLHL-like"/>
    <property type="match status" value="1"/>
</dbReference>
<comment type="caution">
    <text evidence="3">The sequence shown here is derived from an EMBL/GenBank/DDBJ whole genome shotgun (WGS) entry which is preliminary data.</text>
</comment>
<dbReference type="PANTHER" id="PTHR22670:SF8">
    <property type="entry name" value="BTB DOMAIN-CONTAINING PROTEIN-RELATED"/>
    <property type="match status" value="1"/>
</dbReference>
<protein>
    <recommendedName>
        <fullName evidence="2">BTB domain-containing protein</fullName>
    </recommendedName>
</protein>
<sequence length="541" mass="60332">SRGRMASPSQDRISNSFMVSGQSKIGPSQLLAQLRKAGNNKLCDVELVVEGRKEYVHSAVIAVHSKLLYRLINTEQSPPFSYDLHRFSYDSVRSVIDWMYFGEAKFSSDICSHLAVTAYFEVAELHSILEQQLVRLAMNPSSLPLALDACADDKTRVSPSTCSLIVDCLVSSSYRNPPLTTKTAKYLLAREETTLSKKARVVTLVLKWLALYRDQATTVLEYIQNVELSETDERAFINRLASMVKNKEDVRVEVDGNNRLSVVSGLAAPRSEREKDLVSMASIASPAQSEMEVHQHIAYSPLRSMKRELDKLPDVFKQNTPAKRKESRSSEYPQYVERPSGYIPPSFRGKVDMHVHLSTTSTPAFAAYTAAPPLPSATARPSSSNTNSYPYNEPVGAAFTAESIAEMRTLPDLFARKPSQYSTPQKTLQHQATPSRHFSSVYAQAAPYGPSYTEGQTVQPQPFVQQKQQPMQHMEQQSVPMPVKLELPGGAVVIPHAAHPMLPYSQPYVEVRLPNQPMYAGSNYTEYSQTGYKNSEYAGQF</sequence>
<feature type="domain" description="BTB" evidence="2">
    <location>
        <begin position="43"/>
        <end position="108"/>
    </location>
</feature>
<dbReference type="SUPFAM" id="SSF54695">
    <property type="entry name" value="POZ domain"/>
    <property type="match status" value="1"/>
</dbReference>
<reference evidence="4" key="1">
    <citation type="submission" date="2022-10" db="EMBL/GenBank/DDBJ databases">
        <title>Genome assembly of Pristionchus species.</title>
        <authorList>
            <person name="Yoshida K."/>
            <person name="Sommer R.J."/>
        </authorList>
    </citation>
    <scope>NUCLEOTIDE SEQUENCE [LARGE SCALE GENOMIC DNA]</scope>
    <source>
        <strain evidence="4">RS5460</strain>
    </source>
</reference>
<dbReference type="InterPro" id="IPR000210">
    <property type="entry name" value="BTB/POZ_dom"/>
</dbReference>
<dbReference type="PANTHER" id="PTHR22670">
    <property type="entry name" value="BTB DOMAIN-CONTAINING PROTEIN-RELATED-RELATED"/>
    <property type="match status" value="1"/>
</dbReference>
<feature type="non-terminal residue" evidence="3">
    <location>
        <position position="1"/>
    </location>
</feature>
<organism evidence="3 4">
    <name type="scientific">Pristionchus mayeri</name>
    <dbReference type="NCBI Taxonomy" id="1317129"/>
    <lineage>
        <taxon>Eukaryota</taxon>
        <taxon>Metazoa</taxon>
        <taxon>Ecdysozoa</taxon>
        <taxon>Nematoda</taxon>
        <taxon>Chromadorea</taxon>
        <taxon>Rhabditida</taxon>
        <taxon>Rhabditina</taxon>
        <taxon>Diplogasteromorpha</taxon>
        <taxon>Diplogasteroidea</taxon>
        <taxon>Neodiplogasteridae</taxon>
        <taxon>Pristionchus</taxon>
    </lineage>
</organism>
<dbReference type="SMART" id="SM00225">
    <property type="entry name" value="BTB"/>
    <property type="match status" value="1"/>
</dbReference>
<feature type="region of interest" description="Disordered" evidence="1">
    <location>
        <begin position="316"/>
        <end position="343"/>
    </location>
</feature>
<accession>A0AAN5CQ03</accession>
<evidence type="ECO:0000256" key="1">
    <source>
        <dbReference type="SAM" id="MobiDB-lite"/>
    </source>
</evidence>
<dbReference type="InterPro" id="IPR011333">
    <property type="entry name" value="SKP1/BTB/POZ_sf"/>
</dbReference>
<evidence type="ECO:0000313" key="4">
    <source>
        <dbReference type="Proteomes" id="UP001328107"/>
    </source>
</evidence>
<dbReference type="EMBL" id="BTRK01000004">
    <property type="protein sequence ID" value="GMR48485.1"/>
    <property type="molecule type" value="Genomic_DNA"/>
</dbReference>
<dbReference type="Pfam" id="PF00651">
    <property type="entry name" value="BTB"/>
    <property type="match status" value="1"/>
</dbReference>
<proteinExistence type="predicted"/>
<dbReference type="Proteomes" id="UP001328107">
    <property type="component" value="Unassembled WGS sequence"/>
</dbReference>
<dbReference type="AlphaFoldDB" id="A0AAN5CQ03"/>
<name>A0AAN5CQ03_9BILA</name>
<evidence type="ECO:0000259" key="2">
    <source>
        <dbReference type="PROSITE" id="PS50097"/>
    </source>
</evidence>
<keyword evidence="4" id="KW-1185">Reference proteome</keyword>
<dbReference type="PROSITE" id="PS50097">
    <property type="entry name" value="BTB"/>
    <property type="match status" value="1"/>
</dbReference>